<dbReference type="Gene3D" id="1.10.10.1100">
    <property type="entry name" value="BFD-like [2Fe-2S]-binding domain"/>
    <property type="match status" value="1"/>
</dbReference>
<dbReference type="AlphaFoldDB" id="A0A4V3XKE9"/>
<proteinExistence type="predicted"/>
<evidence type="ECO:0000259" key="1">
    <source>
        <dbReference type="Pfam" id="PF04324"/>
    </source>
</evidence>
<dbReference type="InterPro" id="IPR007419">
    <property type="entry name" value="BFD-like_2Fe2S-bd_dom"/>
</dbReference>
<reference evidence="2 3" key="1">
    <citation type="submission" date="2019-04" db="EMBL/GenBank/DDBJ databases">
        <title>Shimia ponticola sp. nov., isolated from seawater.</title>
        <authorList>
            <person name="Kim Y.-O."/>
            <person name="Yoon J.-H."/>
        </authorList>
    </citation>
    <scope>NUCLEOTIDE SEQUENCE [LARGE SCALE GENOMIC DNA]</scope>
    <source>
        <strain evidence="2 3">MYP11</strain>
    </source>
</reference>
<sequence>MIVCHCMHITDHDIHSAIEWMRAADPMTIITPRKVYRALNKEADCGGCMSLFLDTMRQNDKLQVPMLRKPAVSGQPAALIEESGTCKATQRSSNI</sequence>
<dbReference type="EMBL" id="SRKY01000002">
    <property type="protein sequence ID" value="THH36693.1"/>
    <property type="molecule type" value="Genomic_DNA"/>
</dbReference>
<comment type="caution">
    <text evidence="2">The sequence shown here is derived from an EMBL/GenBank/DDBJ whole genome shotgun (WGS) entry which is preliminary data.</text>
</comment>
<feature type="domain" description="BFD-like [2Fe-2S]-binding" evidence="1">
    <location>
        <begin position="2"/>
        <end position="49"/>
    </location>
</feature>
<name>A0A4V3XKE9_9RHOB</name>
<keyword evidence="3" id="KW-1185">Reference proteome</keyword>
<gene>
    <name evidence="2" type="ORF">E4Z66_07010</name>
</gene>
<dbReference type="Proteomes" id="UP000306602">
    <property type="component" value="Unassembled WGS sequence"/>
</dbReference>
<dbReference type="Pfam" id="PF04324">
    <property type="entry name" value="Fer2_BFD"/>
    <property type="match status" value="1"/>
</dbReference>
<protein>
    <submittedName>
        <fullName evidence="2">(2Fe-2S)-binding protein</fullName>
    </submittedName>
</protein>
<evidence type="ECO:0000313" key="2">
    <source>
        <dbReference type="EMBL" id="THH36693.1"/>
    </source>
</evidence>
<dbReference type="InterPro" id="IPR041854">
    <property type="entry name" value="BFD-like_2Fe2S-bd_dom_sf"/>
</dbReference>
<evidence type="ECO:0000313" key="3">
    <source>
        <dbReference type="Proteomes" id="UP000306602"/>
    </source>
</evidence>
<dbReference type="OrthoDB" id="7428628at2"/>
<accession>A0A4V3XKE9</accession>
<organism evidence="2 3">
    <name type="scientific">Aliishimia ponticola</name>
    <dbReference type="NCBI Taxonomy" id="2499833"/>
    <lineage>
        <taxon>Bacteria</taxon>
        <taxon>Pseudomonadati</taxon>
        <taxon>Pseudomonadota</taxon>
        <taxon>Alphaproteobacteria</taxon>
        <taxon>Rhodobacterales</taxon>
        <taxon>Paracoccaceae</taxon>
        <taxon>Aliishimia</taxon>
    </lineage>
</organism>